<evidence type="ECO:0000259" key="1">
    <source>
        <dbReference type="Pfam" id="PF20641"/>
    </source>
</evidence>
<dbReference type="GO" id="GO:0001650">
    <property type="term" value="C:fibrillar center"/>
    <property type="evidence" value="ECO:0007669"/>
    <property type="project" value="TreeGrafter"/>
</dbReference>
<dbReference type="EMBL" id="JAUIZM010000003">
    <property type="protein sequence ID" value="KAK1392831.1"/>
    <property type="molecule type" value="Genomic_DNA"/>
</dbReference>
<name>A0AAD8IXX4_9APIA</name>
<evidence type="ECO:0000313" key="3">
    <source>
        <dbReference type="Proteomes" id="UP001237642"/>
    </source>
</evidence>
<evidence type="ECO:0000313" key="2">
    <source>
        <dbReference type="EMBL" id="KAK1392831.1"/>
    </source>
</evidence>
<gene>
    <name evidence="2" type="ORF">POM88_011887</name>
</gene>
<protein>
    <recommendedName>
        <fullName evidence="1">TAF1C beta-propeller domain-containing protein</fullName>
    </recommendedName>
</protein>
<comment type="caution">
    <text evidence="2">The sequence shown here is derived from an EMBL/GenBank/DDBJ whole genome shotgun (WGS) entry which is preliminary data.</text>
</comment>
<accession>A0AAD8IXX4</accession>
<dbReference type="Proteomes" id="UP001237642">
    <property type="component" value="Unassembled WGS sequence"/>
</dbReference>
<proteinExistence type="predicted"/>
<dbReference type="PANTHER" id="PTHR15319">
    <property type="entry name" value="TATA BOX-BINDING PROTEIN ASSOCIATED FACTOR RNA POLYMERASE I SUBUNIT C"/>
    <property type="match status" value="1"/>
</dbReference>
<reference evidence="2" key="2">
    <citation type="submission" date="2023-05" db="EMBL/GenBank/DDBJ databases">
        <authorList>
            <person name="Schelkunov M.I."/>
        </authorList>
    </citation>
    <scope>NUCLEOTIDE SEQUENCE</scope>
    <source>
        <strain evidence="2">Hsosn_3</strain>
        <tissue evidence="2">Leaf</tissue>
    </source>
</reference>
<dbReference type="PANTHER" id="PTHR15319:SF1">
    <property type="entry name" value="TATA BOX-BINDING PROTEIN-ASSOCIATED FACTOR RNA POLYMERASE I SUBUNIT C"/>
    <property type="match status" value="1"/>
</dbReference>
<dbReference type="SUPFAM" id="SSF69322">
    <property type="entry name" value="Tricorn protease domain 2"/>
    <property type="match status" value="1"/>
</dbReference>
<reference evidence="2" key="1">
    <citation type="submission" date="2023-02" db="EMBL/GenBank/DDBJ databases">
        <title>Genome of toxic invasive species Heracleum sosnowskyi carries increased number of genes despite the absence of recent whole-genome duplications.</title>
        <authorList>
            <person name="Schelkunov M."/>
            <person name="Shtratnikova V."/>
            <person name="Makarenko M."/>
            <person name="Klepikova A."/>
            <person name="Omelchenko D."/>
            <person name="Novikova G."/>
            <person name="Obukhova E."/>
            <person name="Bogdanov V."/>
            <person name="Penin A."/>
            <person name="Logacheva M."/>
        </authorList>
    </citation>
    <scope>NUCLEOTIDE SEQUENCE</scope>
    <source>
        <strain evidence="2">Hsosn_3</strain>
        <tissue evidence="2">Leaf</tissue>
    </source>
</reference>
<dbReference type="InterPro" id="IPR038801">
    <property type="entry name" value="TAF1C"/>
</dbReference>
<sequence length="934" mass="105164">MDFAEEAKQLWPVSSIFSAPLLLSDRNSNNDSRKIGPLFFNPSPKTLTHFTISPSLYSPTNTFSPFPYVSLYKFLKTSCNSSILASTSYSIASSTLGPQISKAQLVHNVLQMMKCSGPGRVLLFFPAGQNLDQVGFVLLAVEGGRIGVKFSGAGIGLNFRISRILVQKVDDCLSGDFGFLLVCTMYSVYWYVVRLGLNSDKPKLNFLGSKCFRSSAVVHACWSPHIPEECVVLLENGKLFLFDLESCYGSVSLINVFKGKYLRVRWDDYLDVQGEGSWLSCELSWHPRVLVVAHSTAVFLVDLRSEGCKVQCLLRMSMLPNGSFVEENDRFVAFSRAGPDGFYYTVASNSFLFLCDVRNPLMPVLQWNHSIDNPAYITVVKLSKLRSNSKNDEYTWASENGHCILMGSFWNCEFSLFCYGPSTRTCAASEISRFCKSLYAWELPSELLLASCYCYCGSCLVKEEFSKDSLPEWIDWQQKKDIVLGFCILDEYLSVELFEPENFGGFTVIRLMSSGDLVLQRTGDEEYKFSKQFYFLKLEYLYANLNDKLGRVLMNKKKETSGNPLKVSSNPEFHQDICQKLKACGINKIRSSADISYAVRDIVCPMNMMEIALVSMWSSLPPILLRLGFLTYVDLCNITGSQKNLSLQFLDVPHQPQLPPFTFRNPSHCSNNWPRKMQHDNALLGPAVPIHFLVTYNKLYIEKEAGRESANRLLELECNKVTQMVDKVVRDSAYEDLSNDRELGVSLANDKDDMCNGSQGGARFSLYEPVSFSNKISNVDPPTSASSTFENQNYSTFLSRCNPTEVYSNDKVDVKKPEAIDAICPTGLKFSDCAIGQLPAEFKYLFGQQKKFKKSFTAKSLSTLLWKHSRYPLHLELDDPFLDFSGFWSMLERSSEMEVFYASFRVSLLFVSGLTFAPLSSDFFLPIAAAAGKI</sequence>
<dbReference type="GO" id="GO:0001164">
    <property type="term" value="F:RNA polymerase I core promoter sequence-specific DNA binding"/>
    <property type="evidence" value="ECO:0007669"/>
    <property type="project" value="TreeGrafter"/>
</dbReference>
<feature type="domain" description="TAF1C beta-propeller" evidence="1">
    <location>
        <begin position="245"/>
        <end position="318"/>
    </location>
</feature>
<organism evidence="2 3">
    <name type="scientific">Heracleum sosnowskyi</name>
    <dbReference type="NCBI Taxonomy" id="360622"/>
    <lineage>
        <taxon>Eukaryota</taxon>
        <taxon>Viridiplantae</taxon>
        <taxon>Streptophyta</taxon>
        <taxon>Embryophyta</taxon>
        <taxon>Tracheophyta</taxon>
        <taxon>Spermatophyta</taxon>
        <taxon>Magnoliopsida</taxon>
        <taxon>eudicotyledons</taxon>
        <taxon>Gunneridae</taxon>
        <taxon>Pentapetalae</taxon>
        <taxon>asterids</taxon>
        <taxon>campanulids</taxon>
        <taxon>Apiales</taxon>
        <taxon>Apiaceae</taxon>
        <taxon>Apioideae</taxon>
        <taxon>apioid superclade</taxon>
        <taxon>Tordylieae</taxon>
        <taxon>Tordyliinae</taxon>
        <taxon>Heracleum</taxon>
    </lineage>
</organism>
<dbReference type="InterPro" id="IPR049087">
    <property type="entry name" value="TAF1C_beta-prop"/>
</dbReference>
<dbReference type="Pfam" id="PF20641">
    <property type="entry name" value="TAF1C_beta-prop"/>
    <property type="match status" value="1"/>
</dbReference>
<dbReference type="AlphaFoldDB" id="A0AAD8IXX4"/>
<keyword evidence="3" id="KW-1185">Reference proteome</keyword>